<evidence type="ECO:0000256" key="9">
    <source>
        <dbReference type="ARBA" id="ARBA00022822"/>
    </source>
</evidence>
<dbReference type="InterPro" id="IPR006805">
    <property type="entry name" value="Anth_synth_I_N"/>
</dbReference>
<protein>
    <recommendedName>
        <fullName evidence="6 15">Anthranilate synthase component 1</fullName>
        <ecNumber evidence="5 15">4.1.3.27</ecNumber>
    </recommendedName>
</protein>
<comment type="cofactor">
    <cofactor evidence="1 15">
        <name>Mg(2+)</name>
        <dbReference type="ChEBI" id="CHEBI:18420"/>
    </cofactor>
</comment>
<comment type="similarity">
    <text evidence="3 15">Belongs to the anthranilate synthase component I family.</text>
</comment>
<accession>A0ABV8B0P9</accession>
<keyword evidence="19" id="KW-1185">Reference proteome</keyword>
<dbReference type="EMBL" id="JBHRZT010000020">
    <property type="protein sequence ID" value="MFC3882719.1"/>
    <property type="molecule type" value="Genomic_DNA"/>
</dbReference>
<evidence type="ECO:0000256" key="11">
    <source>
        <dbReference type="ARBA" id="ARBA00023141"/>
    </source>
</evidence>
<keyword evidence="7 15" id="KW-0028">Amino-acid biosynthesis</keyword>
<dbReference type="RefSeq" id="WP_377912445.1">
    <property type="nucleotide sequence ID" value="NZ_JBHRZT010000020.1"/>
</dbReference>
<evidence type="ECO:0000256" key="1">
    <source>
        <dbReference type="ARBA" id="ARBA00001946"/>
    </source>
</evidence>
<dbReference type="Pfam" id="PF00425">
    <property type="entry name" value="Chorismate_bind"/>
    <property type="match status" value="1"/>
</dbReference>
<organism evidence="18 19">
    <name type="scientific">Bacillus songklensis</name>
    <dbReference type="NCBI Taxonomy" id="1069116"/>
    <lineage>
        <taxon>Bacteria</taxon>
        <taxon>Bacillati</taxon>
        <taxon>Bacillota</taxon>
        <taxon>Bacilli</taxon>
        <taxon>Bacillales</taxon>
        <taxon>Bacillaceae</taxon>
        <taxon>Bacillus</taxon>
    </lineage>
</organism>
<comment type="catalytic activity">
    <reaction evidence="14 15">
        <text>chorismate + L-glutamine = anthranilate + pyruvate + L-glutamate + H(+)</text>
        <dbReference type="Rhea" id="RHEA:21732"/>
        <dbReference type="ChEBI" id="CHEBI:15361"/>
        <dbReference type="ChEBI" id="CHEBI:15378"/>
        <dbReference type="ChEBI" id="CHEBI:16567"/>
        <dbReference type="ChEBI" id="CHEBI:29748"/>
        <dbReference type="ChEBI" id="CHEBI:29985"/>
        <dbReference type="ChEBI" id="CHEBI:58359"/>
        <dbReference type="EC" id="4.1.3.27"/>
    </reaction>
</comment>
<evidence type="ECO:0000256" key="10">
    <source>
        <dbReference type="ARBA" id="ARBA00022842"/>
    </source>
</evidence>
<evidence type="ECO:0000256" key="5">
    <source>
        <dbReference type="ARBA" id="ARBA00012266"/>
    </source>
</evidence>
<keyword evidence="10 15" id="KW-0460">Magnesium</keyword>
<dbReference type="InterPro" id="IPR005801">
    <property type="entry name" value="ADC_synthase"/>
</dbReference>
<name>A0ABV8B0P9_9BACI</name>
<dbReference type="Gene3D" id="3.60.120.10">
    <property type="entry name" value="Anthranilate synthase"/>
    <property type="match status" value="1"/>
</dbReference>
<evidence type="ECO:0000256" key="6">
    <source>
        <dbReference type="ARBA" id="ARBA00020653"/>
    </source>
</evidence>
<evidence type="ECO:0000259" key="17">
    <source>
        <dbReference type="Pfam" id="PF04715"/>
    </source>
</evidence>
<dbReference type="InterPro" id="IPR015890">
    <property type="entry name" value="Chorismate_C"/>
</dbReference>
<dbReference type="NCBIfam" id="TIGR00564">
    <property type="entry name" value="trpE_most"/>
    <property type="match status" value="1"/>
</dbReference>
<proteinExistence type="inferred from homology"/>
<keyword evidence="8 15" id="KW-0479">Metal-binding</keyword>
<evidence type="ECO:0000256" key="7">
    <source>
        <dbReference type="ARBA" id="ARBA00022605"/>
    </source>
</evidence>
<dbReference type="InterPro" id="IPR005256">
    <property type="entry name" value="Anth_synth_I_PabB"/>
</dbReference>
<sequence>MNQSQNVSTFLEDSFHHLTIPIARKMYLDALTPVEMFQRLQEEAVYLLESNDSSSPWGNYSFIGLNPFLYLEEEKGTFRLSDANHQPFCEKGSFKEIFDESLKILKLKQVDIPLPFKGGAVGYMGYDAVSMVENISLPANNDLAMKRFYFVYCETILAYHHQQKELTMIHYVRLNGQETEQEKRSIYEKAIGKMNDYIKQLSDSTVKAAPLVFESNQGEVDFTAVQSTYEKEKFLQDVDTIKEYIRSGDIFQAVLSQRFEMPVNVSGFQIYRVLRLVNPSPYLFYIKVEGAELVGSSPERLIQIENGHLEIHPIAGTRRRGRTKEEEQKLQQDLLHDQKEQAEHYMLVDLARNDIGRVAQYGSVQTPVLMELVTFSHVMHLISKVTGRLAENVHPVDALFSAFPAGTVSGAPKIRAMQILSELEPTARNVYAGTVAYLDFDGNIDSCIAIRTIMLKDERAYVQAGAGIVADSIPELEWKETRNKASALIRTIQLANQLYEEKGDLYVSRFA</sequence>
<evidence type="ECO:0000313" key="19">
    <source>
        <dbReference type="Proteomes" id="UP001595752"/>
    </source>
</evidence>
<dbReference type="SUPFAM" id="SSF56322">
    <property type="entry name" value="ADC synthase"/>
    <property type="match status" value="1"/>
</dbReference>
<dbReference type="EC" id="4.1.3.27" evidence="5 15"/>
<comment type="pathway">
    <text evidence="2 15">Amino-acid biosynthesis; L-tryptophan biosynthesis; L-tryptophan from chorismate: step 1/5.</text>
</comment>
<keyword evidence="11 15" id="KW-0057">Aromatic amino acid biosynthesis</keyword>
<reference evidence="19" key="1">
    <citation type="journal article" date="2019" name="Int. J. Syst. Evol. Microbiol.">
        <title>The Global Catalogue of Microorganisms (GCM) 10K type strain sequencing project: providing services to taxonomists for standard genome sequencing and annotation.</title>
        <authorList>
            <consortium name="The Broad Institute Genomics Platform"/>
            <consortium name="The Broad Institute Genome Sequencing Center for Infectious Disease"/>
            <person name="Wu L."/>
            <person name="Ma J."/>
        </authorList>
    </citation>
    <scope>NUCLEOTIDE SEQUENCE [LARGE SCALE GENOMIC DNA]</scope>
    <source>
        <strain evidence="19">CCUG 61889</strain>
    </source>
</reference>
<evidence type="ECO:0000256" key="2">
    <source>
        <dbReference type="ARBA" id="ARBA00004873"/>
    </source>
</evidence>
<evidence type="ECO:0000256" key="14">
    <source>
        <dbReference type="ARBA" id="ARBA00047683"/>
    </source>
</evidence>
<evidence type="ECO:0000313" key="18">
    <source>
        <dbReference type="EMBL" id="MFC3882719.1"/>
    </source>
</evidence>
<evidence type="ECO:0000256" key="8">
    <source>
        <dbReference type="ARBA" id="ARBA00022723"/>
    </source>
</evidence>
<gene>
    <name evidence="15 18" type="primary">trpE</name>
    <name evidence="18" type="ORF">ACFOU2_04090</name>
</gene>
<evidence type="ECO:0000256" key="3">
    <source>
        <dbReference type="ARBA" id="ARBA00009562"/>
    </source>
</evidence>
<comment type="function">
    <text evidence="13 15">Part of a heterotetrameric complex that catalyzes the two-step biosynthesis of anthranilate, an intermediate in the biosynthesis of L-tryptophan. In the first step, the glutamine-binding beta subunit (TrpG) of anthranilate synthase (AS) provides the glutamine amidotransferase activity which generates ammonia as a substrate that, along with chorismate, is used in the second step, catalyzed by the large alpha subunit of AS (TrpE) to produce anthranilate. In the absence of TrpG, TrpE can synthesize anthranilate directly from chorismate and high concentrations of ammonia.</text>
</comment>
<comment type="subunit">
    <text evidence="4 15">Heterotetramer consisting of two non-identical subunits: a beta subunit (TrpG) and a large alpha subunit (TrpE).</text>
</comment>
<dbReference type="PANTHER" id="PTHR11236">
    <property type="entry name" value="AMINOBENZOATE/ANTHRANILATE SYNTHASE"/>
    <property type="match status" value="1"/>
</dbReference>
<evidence type="ECO:0000259" key="16">
    <source>
        <dbReference type="Pfam" id="PF00425"/>
    </source>
</evidence>
<evidence type="ECO:0000256" key="15">
    <source>
        <dbReference type="RuleBase" id="RU364045"/>
    </source>
</evidence>
<dbReference type="GO" id="GO:0004049">
    <property type="term" value="F:anthranilate synthase activity"/>
    <property type="evidence" value="ECO:0007669"/>
    <property type="project" value="UniProtKB-EC"/>
</dbReference>
<dbReference type="Pfam" id="PF04715">
    <property type="entry name" value="Anth_synt_I_N"/>
    <property type="match status" value="1"/>
</dbReference>
<keyword evidence="12 15" id="KW-0456">Lyase</keyword>
<comment type="caution">
    <text evidence="18">The sequence shown here is derived from an EMBL/GenBank/DDBJ whole genome shotgun (WGS) entry which is preliminary data.</text>
</comment>
<evidence type="ECO:0000256" key="12">
    <source>
        <dbReference type="ARBA" id="ARBA00023239"/>
    </source>
</evidence>
<feature type="domain" description="Chorismate-utilising enzyme C-terminal" evidence="16">
    <location>
        <begin position="231"/>
        <end position="484"/>
    </location>
</feature>
<keyword evidence="9 15" id="KW-0822">Tryptophan biosynthesis</keyword>
<dbReference type="PRINTS" id="PR00095">
    <property type="entry name" value="ANTSNTHASEI"/>
</dbReference>
<evidence type="ECO:0000256" key="13">
    <source>
        <dbReference type="ARBA" id="ARBA00025634"/>
    </source>
</evidence>
<evidence type="ECO:0000256" key="4">
    <source>
        <dbReference type="ARBA" id="ARBA00011575"/>
    </source>
</evidence>
<feature type="domain" description="Anthranilate synthase component I N-terminal" evidence="17">
    <location>
        <begin position="29"/>
        <end position="168"/>
    </location>
</feature>
<dbReference type="Proteomes" id="UP001595752">
    <property type="component" value="Unassembled WGS sequence"/>
</dbReference>
<dbReference type="InterPro" id="IPR019999">
    <property type="entry name" value="Anth_synth_I-like"/>
</dbReference>
<dbReference type="PANTHER" id="PTHR11236:SF48">
    <property type="entry name" value="ISOCHORISMATE SYNTHASE MENF"/>
    <property type="match status" value="1"/>
</dbReference>